<dbReference type="AlphaFoldDB" id="A0A0A9AAG9"/>
<evidence type="ECO:0000313" key="1">
    <source>
        <dbReference type="EMBL" id="JAD46948.1"/>
    </source>
</evidence>
<name>A0A0A9AAG9_ARUDO</name>
<accession>A0A0A9AAG9</accession>
<dbReference type="EMBL" id="GBRH01250947">
    <property type="protein sequence ID" value="JAD46948.1"/>
    <property type="molecule type" value="Transcribed_RNA"/>
</dbReference>
<protein>
    <submittedName>
        <fullName evidence="1">Uncharacterized protein</fullName>
    </submittedName>
</protein>
<organism evidence="1">
    <name type="scientific">Arundo donax</name>
    <name type="common">Giant reed</name>
    <name type="synonym">Donax arundinaceus</name>
    <dbReference type="NCBI Taxonomy" id="35708"/>
    <lineage>
        <taxon>Eukaryota</taxon>
        <taxon>Viridiplantae</taxon>
        <taxon>Streptophyta</taxon>
        <taxon>Embryophyta</taxon>
        <taxon>Tracheophyta</taxon>
        <taxon>Spermatophyta</taxon>
        <taxon>Magnoliopsida</taxon>
        <taxon>Liliopsida</taxon>
        <taxon>Poales</taxon>
        <taxon>Poaceae</taxon>
        <taxon>PACMAD clade</taxon>
        <taxon>Arundinoideae</taxon>
        <taxon>Arundineae</taxon>
        <taxon>Arundo</taxon>
    </lineage>
</organism>
<reference evidence="1" key="2">
    <citation type="journal article" date="2015" name="Data Brief">
        <title>Shoot transcriptome of the giant reed, Arundo donax.</title>
        <authorList>
            <person name="Barrero R.A."/>
            <person name="Guerrero F.D."/>
            <person name="Moolhuijzen P."/>
            <person name="Goolsby J.A."/>
            <person name="Tidwell J."/>
            <person name="Bellgard S.E."/>
            <person name="Bellgard M.I."/>
        </authorList>
    </citation>
    <scope>NUCLEOTIDE SEQUENCE</scope>
    <source>
        <tissue evidence="1">Shoot tissue taken approximately 20 cm above the soil surface</tissue>
    </source>
</reference>
<reference evidence="1" key="1">
    <citation type="submission" date="2014-09" db="EMBL/GenBank/DDBJ databases">
        <authorList>
            <person name="Magalhaes I.L.F."/>
            <person name="Oliveira U."/>
            <person name="Santos F.R."/>
            <person name="Vidigal T.H.D.A."/>
            <person name="Brescovit A.D."/>
            <person name="Santos A.J."/>
        </authorList>
    </citation>
    <scope>NUCLEOTIDE SEQUENCE</scope>
    <source>
        <tissue evidence="1">Shoot tissue taken approximately 20 cm above the soil surface</tissue>
    </source>
</reference>
<sequence>MAYIGAQREYIFICLIVSSLEHVSRLFARHYQTSMHCKTCFNVF</sequence>
<proteinExistence type="predicted"/>